<evidence type="ECO:0000256" key="1">
    <source>
        <dbReference type="ARBA" id="ARBA00022679"/>
    </source>
</evidence>
<evidence type="ECO:0000313" key="6">
    <source>
        <dbReference type="Proteomes" id="UP000198625"/>
    </source>
</evidence>
<feature type="domain" description="Quinolinate phosphoribosyl transferase N-terminal" evidence="4">
    <location>
        <begin position="37"/>
        <end position="126"/>
    </location>
</feature>
<dbReference type="PANTHER" id="PTHR43202">
    <property type="entry name" value="NICOTINATE-NUCLEOTIDE PYROPHOSPHORYLASE"/>
    <property type="match status" value="1"/>
</dbReference>
<gene>
    <name evidence="5" type="ORF">SAMN05660462_02684</name>
</gene>
<dbReference type="PANTHER" id="PTHR43202:SF1">
    <property type="entry name" value="NICOTINATE PHOSPHORIBOSYLTRANSFERASE"/>
    <property type="match status" value="1"/>
</dbReference>
<evidence type="ECO:0000259" key="4">
    <source>
        <dbReference type="Pfam" id="PF02749"/>
    </source>
</evidence>
<dbReference type="GO" id="GO:0004516">
    <property type="term" value="F:nicotinate phosphoribosyltransferase activity"/>
    <property type="evidence" value="ECO:0007669"/>
    <property type="project" value="UniProtKB-EC"/>
</dbReference>
<dbReference type="Pfam" id="PF02749">
    <property type="entry name" value="QRPTase_N"/>
    <property type="match status" value="1"/>
</dbReference>
<dbReference type="InterPro" id="IPR022412">
    <property type="entry name" value="Quinolinate_PRibosylTrfase_N"/>
</dbReference>
<feature type="domain" description="Quinolinate phosphoribosyl transferase C-terminal" evidence="3">
    <location>
        <begin position="129"/>
        <end position="317"/>
    </location>
</feature>
<keyword evidence="5" id="KW-0328">Glycosyltransferase</keyword>
<dbReference type="GO" id="GO:0009435">
    <property type="term" value="P:NAD+ biosynthetic process"/>
    <property type="evidence" value="ECO:0007669"/>
    <property type="project" value="UniProtKB-UniPathway"/>
</dbReference>
<dbReference type="Pfam" id="PF01729">
    <property type="entry name" value="QRPTase_C"/>
    <property type="match status" value="1"/>
</dbReference>
<dbReference type="GO" id="GO:0004514">
    <property type="term" value="F:nicotinate-nucleotide diphosphorylase (carboxylating) activity"/>
    <property type="evidence" value="ECO:0007669"/>
    <property type="project" value="UniProtKB-EC"/>
</dbReference>
<dbReference type="InterPro" id="IPR036068">
    <property type="entry name" value="Nicotinate_pribotase-like_C"/>
</dbReference>
<dbReference type="InterPro" id="IPR037128">
    <property type="entry name" value="Quinolinate_PRibosylTase_N_sf"/>
</dbReference>
<dbReference type="AlphaFoldDB" id="A0A1H3S467"/>
<dbReference type="InterPro" id="IPR053190">
    <property type="entry name" value="NAPRTase-like"/>
</dbReference>
<dbReference type="NCBIfam" id="NF006415">
    <property type="entry name" value="PRK08662.1"/>
    <property type="match status" value="1"/>
</dbReference>
<dbReference type="EMBL" id="FNQE01000035">
    <property type="protein sequence ID" value="SDZ32261.1"/>
    <property type="molecule type" value="Genomic_DNA"/>
</dbReference>
<evidence type="ECO:0000259" key="3">
    <source>
        <dbReference type="Pfam" id="PF01729"/>
    </source>
</evidence>
<keyword evidence="6" id="KW-1185">Reference proteome</keyword>
<organism evidence="5 6">
    <name type="scientific">Proteiniborus ethanoligenes</name>
    <dbReference type="NCBI Taxonomy" id="415015"/>
    <lineage>
        <taxon>Bacteria</taxon>
        <taxon>Bacillati</taxon>
        <taxon>Bacillota</taxon>
        <taxon>Clostridia</taxon>
        <taxon>Eubacteriales</taxon>
        <taxon>Proteiniborus</taxon>
    </lineage>
</organism>
<evidence type="ECO:0000313" key="5">
    <source>
        <dbReference type="EMBL" id="SDZ32261.1"/>
    </source>
</evidence>
<dbReference type="STRING" id="415015.SAMN05660462_02684"/>
<keyword evidence="1 5" id="KW-0808">Transferase</keyword>
<dbReference type="Proteomes" id="UP000198625">
    <property type="component" value="Unassembled WGS sequence"/>
</dbReference>
<evidence type="ECO:0000256" key="2">
    <source>
        <dbReference type="ARBA" id="ARBA00047445"/>
    </source>
</evidence>
<dbReference type="InterPro" id="IPR002638">
    <property type="entry name" value="Quinolinate_PRibosylTrfase_C"/>
</dbReference>
<name>A0A1H3S467_9FIRM</name>
<dbReference type="Gene3D" id="3.90.1170.20">
    <property type="entry name" value="Quinolinate phosphoribosyl transferase, N-terminal domain"/>
    <property type="match status" value="1"/>
</dbReference>
<accession>A0A1H3S467</accession>
<sequence>MSYLKSIKDVQDYYINRDERMLHSATHEDILSGLTTDIYFFTTMDVLGSLGMKSKEVVAEIFARKPGVFVGIEEVRNILKNNGVEMWALEEGTEFQAKETLVRIKGPYENFAIFESVILGCLASPSGWATAAREVKEACGDKTFVVFGTRHVHPSVAPVMERAARIGGASSVSNILTAKLIGENPTGTLPHASFLVAGDTLTVAQKYDEVMPESYKRIVLVDTFKDEVEETLRLAKEMGKNLYGIRLDTPSERGGVTPDLIKEIRARLDMEGYNWVKIFVSGGLKPEKIKILSEAGADAFGVGSYISGAPAIDMTMDIKEVEGVSIAKRGRIPGIVNNPKLVKML</sequence>
<dbReference type="Gene3D" id="3.20.20.70">
    <property type="entry name" value="Aldolase class I"/>
    <property type="match status" value="1"/>
</dbReference>
<reference evidence="5 6" key="1">
    <citation type="submission" date="2016-10" db="EMBL/GenBank/DDBJ databases">
        <authorList>
            <person name="de Groot N.N."/>
        </authorList>
    </citation>
    <scope>NUCLEOTIDE SEQUENCE [LARGE SCALE GENOMIC DNA]</scope>
    <source>
        <strain evidence="5 6">DSM 21650</strain>
    </source>
</reference>
<dbReference type="SUPFAM" id="SSF54675">
    <property type="entry name" value="Nicotinate/Quinolinate PRTase N-terminal domain-like"/>
    <property type="match status" value="1"/>
</dbReference>
<dbReference type="SUPFAM" id="SSF51690">
    <property type="entry name" value="Nicotinate/Quinolinate PRTase C-terminal domain-like"/>
    <property type="match status" value="1"/>
</dbReference>
<comment type="catalytic activity">
    <reaction evidence="2">
        <text>nicotinate beta-D-ribonucleotide + CO2 + diphosphate = quinolinate + 5-phospho-alpha-D-ribose 1-diphosphate + 2 H(+)</text>
        <dbReference type="Rhea" id="RHEA:12733"/>
        <dbReference type="ChEBI" id="CHEBI:15378"/>
        <dbReference type="ChEBI" id="CHEBI:16526"/>
        <dbReference type="ChEBI" id="CHEBI:29959"/>
        <dbReference type="ChEBI" id="CHEBI:33019"/>
        <dbReference type="ChEBI" id="CHEBI:57502"/>
        <dbReference type="ChEBI" id="CHEBI:58017"/>
        <dbReference type="EC" id="2.4.2.19"/>
    </reaction>
</comment>
<protein>
    <submittedName>
        <fullName evidence="5">Nicotinate phosphoribosyltransferase</fullName>
    </submittedName>
</protein>
<proteinExistence type="predicted"/>
<dbReference type="InterPro" id="IPR013785">
    <property type="entry name" value="Aldolase_TIM"/>
</dbReference>
<dbReference type="UniPathway" id="UPA00253">
    <property type="reaction ID" value="UER00457"/>
</dbReference>